<name>A0AAU0UL21_9FIRM</name>
<evidence type="ECO:0000256" key="1">
    <source>
        <dbReference type="SAM" id="Coils"/>
    </source>
</evidence>
<keyword evidence="4" id="KW-0328">Glycosyltransferase</keyword>
<dbReference type="SUPFAM" id="SSF53756">
    <property type="entry name" value="UDP-Glycosyltransferase/glycogen phosphorylase"/>
    <property type="match status" value="1"/>
</dbReference>
<keyword evidence="5" id="KW-1185">Reference proteome</keyword>
<sequence>MKFTGERFVPNASTDTQLEIEHYQRYYSAADLVKDKVVIDAACGEGYGSEILSQHAKFVYGYDISDEAINYAKSKYKGNNLNFATASIDALPNDDNSVDVFISFETIEHVNEETQTKFLKEVSRVLRDDGIFIISTPDKRTYSDAPNYKNEYHIKEFYESEFVDFLSRCFRHVNVFYQRFEVTSIIGNSKGSELSIQKWNQRPKETGKYLIAVCSNKPVASLMMNSVVMDTENRYGTIMNRVITLQDEVEERSRHLGTLNELINSKDQLITDLQQQLQSRVNLEKGQLADTLDNYSTELKQVIETNLENGNEISTLIEKMDEVVLAKDEQISEKNTILIELTEGHQRLLDELGKNKKRHYQELQQKKIAIEDLEQQVEQRDLSVENLQRDIEVLTAAHEELINNLKEIKKQQEEKLQEKNSVIDELKQQIEQRAEYVETLKQDVDSLNVTINNQEGHINKLLQDERKLNNILQSDGWKLLTKYYRLRDYVLPNNSKRKLAAKLLVKTLKHPTQMLKSMNKENLQKFRFYFRTENAGLLENRVDDYLEKHSEVKPQPIDIYDITDANDKPKIVFPVSERPVVSIIIPVYNQWDYTYSCLKSIKENTQDVDYEVIIADDVSSDETINIKDYIENITVVRNKTNKGFLLNCNNAAKYAKGKYTHLLNNDTNVQKGWLASLVELIESDNKVGLVGSKLVYGDGKLQEAGGIIWRDGSGWNYGRLDDPEKPEYNYVKEVDYISGASIMVRSDLWNEIGGFDETYVPAYFEDADLAFEIRRKGYKVMYQPKSVVVHFEGQSHGTDINSGIKSYQAKNKEKFIEKWRSELERSHSNNGQNVFQARDRSSDKKTILFVDHYVPHFDKDAGGKCTYHYLKLFKQMGFNVVFIGDNFYKHEPYTTKLQQMGVQVLYGNWYAQNIEKWIKQNGNNIDYAYLNRPHISIKYIDKIRNHTDAKIIYFGHDLHYLRELRNHEFDKNDELLKSSKRWKQIEFELFNKADVIYVVGNYEQKVLQKEFPSKEIRNIPVYIYDDFKSISPRNFQDTKDILFVGGFNHKPNGDAVLWFVREVLPGIKIRLPNVKFYIVGSKPPEDIKQLQSEDIIVTGFVSDEELDELYKKCRVVVVPLRFGAGVKGKVVEALYYRVPIVTTSIGAEGLPSVENNLVIADNEQDFASSVVDLYFNEELWSKLAANSGEYIAEYFSKEAAYHITSKDFLG</sequence>
<dbReference type="Gene3D" id="3.90.550.10">
    <property type="entry name" value="Spore Coat Polysaccharide Biosynthesis Protein SpsA, Chain A"/>
    <property type="match status" value="1"/>
</dbReference>
<evidence type="ECO:0000259" key="3">
    <source>
        <dbReference type="Pfam" id="PF08241"/>
    </source>
</evidence>
<dbReference type="GO" id="GO:0008757">
    <property type="term" value="F:S-adenosylmethionine-dependent methyltransferase activity"/>
    <property type="evidence" value="ECO:0007669"/>
    <property type="project" value="InterPro"/>
</dbReference>
<organism evidence="4 5">
    <name type="scientific">Metallumcola ferriviriculae</name>
    <dbReference type="NCBI Taxonomy" id="3039180"/>
    <lineage>
        <taxon>Bacteria</taxon>
        <taxon>Bacillati</taxon>
        <taxon>Bacillota</taxon>
        <taxon>Clostridia</taxon>
        <taxon>Neomoorellales</taxon>
        <taxon>Desulfitibacteraceae</taxon>
        <taxon>Metallumcola</taxon>
    </lineage>
</organism>
<evidence type="ECO:0000313" key="4">
    <source>
        <dbReference type="EMBL" id="WRO20900.1"/>
    </source>
</evidence>
<dbReference type="Gene3D" id="3.40.50.2000">
    <property type="entry name" value="Glycogen Phosphorylase B"/>
    <property type="match status" value="1"/>
</dbReference>
<feature type="domain" description="Methyltransferase type 11" evidence="3">
    <location>
        <begin position="40"/>
        <end position="134"/>
    </location>
</feature>
<feature type="coiled-coil region" evidence="1">
    <location>
        <begin position="356"/>
        <end position="443"/>
    </location>
</feature>
<dbReference type="AlphaFoldDB" id="A0AAU0UL21"/>
<dbReference type="InterPro" id="IPR013216">
    <property type="entry name" value="Methyltransf_11"/>
</dbReference>
<dbReference type="Proteomes" id="UP001329915">
    <property type="component" value="Chromosome"/>
</dbReference>
<dbReference type="CDD" id="cd03801">
    <property type="entry name" value="GT4_PimA-like"/>
    <property type="match status" value="1"/>
</dbReference>
<dbReference type="Pfam" id="PF00535">
    <property type="entry name" value="Glycos_transf_2"/>
    <property type="match status" value="1"/>
</dbReference>
<dbReference type="SUPFAM" id="SSF53448">
    <property type="entry name" value="Nucleotide-diphospho-sugar transferases"/>
    <property type="match status" value="1"/>
</dbReference>
<dbReference type="CDD" id="cd02440">
    <property type="entry name" value="AdoMet_MTases"/>
    <property type="match status" value="1"/>
</dbReference>
<proteinExistence type="predicted"/>
<keyword evidence="1" id="KW-0175">Coiled coil</keyword>
<evidence type="ECO:0000259" key="2">
    <source>
        <dbReference type="Pfam" id="PF00535"/>
    </source>
</evidence>
<dbReference type="PANTHER" id="PTHR43179:SF7">
    <property type="entry name" value="RHAMNOSYLTRANSFERASE WBBL"/>
    <property type="match status" value="1"/>
</dbReference>
<dbReference type="PANTHER" id="PTHR43179">
    <property type="entry name" value="RHAMNOSYLTRANSFERASE WBBL"/>
    <property type="match status" value="1"/>
</dbReference>
<dbReference type="InterPro" id="IPR029063">
    <property type="entry name" value="SAM-dependent_MTases_sf"/>
</dbReference>
<keyword evidence="4" id="KW-0808">Transferase</keyword>
<dbReference type="Pfam" id="PF13692">
    <property type="entry name" value="Glyco_trans_1_4"/>
    <property type="match status" value="1"/>
</dbReference>
<gene>
    <name evidence="4" type="ORF">MFMK1_000690</name>
</gene>
<protein>
    <submittedName>
        <fullName evidence="4">Glycosyltransferase</fullName>
        <ecNumber evidence="4">2.4.-.-</ecNumber>
    </submittedName>
</protein>
<dbReference type="EMBL" id="CP121694">
    <property type="protein sequence ID" value="WRO20900.1"/>
    <property type="molecule type" value="Genomic_DNA"/>
</dbReference>
<dbReference type="Gene3D" id="3.40.50.150">
    <property type="entry name" value="Vaccinia Virus protein VP39"/>
    <property type="match status" value="1"/>
</dbReference>
<dbReference type="Pfam" id="PF08241">
    <property type="entry name" value="Methyltransf_11"/>
    <property type="match status" value="1"/>
</dbReference>
<dbReference type="CDD" id="cd04186">
    <property type="entry name" value="GT_2_like_c"/>
    <property type="match status" value="1"/>
</dbReference>
<reference evidence="4 5" key="1">
    <citation type="submission" date="2023-04" db="EMBL/GenBank/DDBJ databases">
        <authorList>
            <person name="Hsu D."/>
        </authorList>
    </citation>
    <scope>NUCLEOTIDE SEQUENCE [LARGE SCALE GENOMIC DNA]</scope>
    <source>
        <strain evidence="4 5">MK1</strain>
    </source>
</reference>
<dbReference type="SUPFAM" id="SSF53335">
    <property type="entry name" value="S-adenosyl-L-methionine-dependent methyltransferases"/>
    <property type="match status" value="1"/>
</dbReference>
<accession>A0AAU0UL21</accession>
<dbReference type="GO" id="GO:0016757">
    <property type="term" value="F:glycosyltransferase activity"/>
    <property type="evidence" value="ECO:0007669"/>
    <property type="project" value="UniProtKB-KW"/>
</dbReference>
<evidence type="ECO:0000313" key="5">
    <source>
        <dbReference type="Proteomes" id="UP001329915"/>
    </source>
</evidence>
<feature type="domain" description="Glycosyltransferase 2-like" evidence="2">
    <location>
        <begin position="582"/>
        <end position="716"/>
    </location>
</feature>
<dbReference type="KEGG" id="dbc:MFMK1_000690"/>
<dbReference type="RefSeq" id="WP_366923777.1">
    <property type="nucleotide sequence ID" value="NZ_CP121694.1"/>
</dbReference>
<dbReference type="EC" id="2.4.-.-" evidence="4"/>
<dbReference type="InterPro" id="IPR001173">
    <property type="entry name" value="Glyco_trans_2-like"/>
</dbReference>
<dbReference type="InterPro" id="IPR029044">
    <property type="entry name" value="Nucleotide-diphossugar_trans"/>
</dbReference>